<dbReference type="OrthoDB" id="7596683at2"/>
<comment type="caution">
    <text evidence="2">The sequence shown here is derived from an EMBL/GenBank/DDBJ whole genome shotgun (WGS) entry which is preliminary data.</text>
</comment>
<dbReference type="RefSeq" id="WP_132241235.1">
    <property type="nucleotide sequence ID" value="NZ_SLZU01000001.1"/>
</dbReference>
<organism evidence="2 3">
    <name type="scientific">Primorskyibacter sedentarius</name>
    <dbReference type="NCBI Taxonomy" id="745311"/>
    <lineage>
        <taxon>Bacteria</taxon>
        <taxon>Pseudomonadati</taxon>
        <taxon>Pseudomonadota</taxon>
        <taxon>Alphaproteobacteria</taxon>
        <taxon>Rhodobacterales</taxon>
        <taxon>Roseobacteraceae</taxon>
        <taxon>Primorskyibacter</taxon>
    </lineage>
</organism>
<evidence type="ECO:0000313" key="3">
    <source>
        <dbReference type="Proteomes" id="UP000295696"/>
    </source>
</evidence>
<dbReference type="EMBL" id="SLZU01000001">
    <property type="protein sequence ID" value="TCS67191.1"/>
    <property type="molecule type" value="Genomic_DNA"/>
</dbReference>
<proteinExistence type="predicted"/>
<dbReference type="PROSITE" id="PS51257">
    <property type="entry name" value="PROKAR_LIPOPROTEIN"/>
    <property type="match status" value="1"/>
</dbReference>
<protein>
    <submittedName>
        <fullName evidence="2">Uncharacterized protein</fullName>
    </submittedName>
</protein>
<sequence>MNDIEHRVQDDWVIPVLGIAMALAIAIGCGFLIGQQAPTVTADVSTICEGEQIAECAALRSAVATEQATWISQWALWVSFGTLVAGIGALGGLITAYSHGRRTIKLALDANRISMQNNQSQARAYVVVQAVECRLDGQGRLSTRVQFQNSGLTPARQLRWLHGADLNIVSKESEQISFRVGDEPDPDNSHWRRDIPSAETWTTTPVGLPEPDYPEISSLIAEAVFIAATVKIVADYEDVFGVSHRETACFQGRVVFEVHNSDYCELERAHDGVFEVI</sequence>
<feature type="transmembrane region" description="Helical" evidence="1">
    <location>
        <begin position="12"/>
        <end position="33"/>
    </location>
</feature>
<keyword evidence="1" id="KW-1133">Transmembrane helix</keyword>
<feature type="transmembrane region" description="Helical" evidence="1">
    <location>
        <begin position="74"/>
        <end position="97"/>
    </location>
</feature>
<reference evidence="2 3" key="1">
    <citation type="submission" date="2019-03" db="EMBL/GenBank/DDBJ databases">
        <title>Genomic Encyclopedia of Type Strains, Phase IV (KMG-IV): sequencing the most valuable type-strain genomes for metagenomic binning, comparative biology and taxonomic classification.</title>
        <authorList>
            <person name="Goeker M."/>
        </authorList>
    </citation>
    <scope>NUCLEOTIDE SEQUENCE [LARGE SCALE GENOMIC DNA]</scope>
    <source>
        <strain evidence="2 3">DSM 104836</strain>
    </source>
</reference>
<name>A0A4R3JLR3_9RHOB</name>
<evidence type="ECO:0000313" key="2">
    <source>
        <dbReference type="EMBL" id="TCS67191.1"/>
    </source>
</evidence>
<gene>
    <name evidence="2" type="ORF">EDD52_101286</name>
</gene>
<keyword evidence="3" id="KW-1185">Reference proteome</keyword>
<dbReference type="AlphaFoldDB" id="A0A4R3JLR3"/>
<keyword evidence="1" id="KW-0472">Membrane</keyword>
<keyword evidence="1" id="KW-0812">Transmembrane</keyword>
<accession>A0A4R3JLR3</accession>
<dbReference type="Proteomes" id="UP000295696">
    <property type="component" value="Unassembled WGS sequence"/>
</dbReference>
<evidence type="ECO:0000256" key="1">
    <source>
        <dbReference type="SAM" id="Phobius"/>
    </source>
</evidence>